<protein>
    <submittedName>
        <fullName evidence="1">Uncharacterized protein</fullName>
    </submittedName>
</protein>
<comment type="caution">
    <text evidence="1">The sequence shown here is derived from an EMBL/GenBank/DDBJ whole genome shotgun (WGS) entry which is preliminary data.</text>
</comment>
<evidence type="ECO:0000313" key="2">
    <source>
        <dbReference type="Proteomes" id="UP000664844"/>
    </source>
</evidence>
<dbReference type="RefSeq" id="WP_207089467.1">
    <property type="nucleotide sequence ID" value="NZ_JAFLQW010000482.1"/>
</dbReference>
<evidence type="ECO:0000313" key="1">
    <source>
        <dbReference type="EMBL" id="MBO0351007.1"/>
    </source>
</evidence>
<organism evidence="1 2">
    <name type="scientific">Phormidium pseudopriestleyi FRX01</name>
    <dbReference type="NCBI Taxonomy" id="1759528"/>
    <lineage>
        <taxon>Bacteria</taxon>
        <taxon>Bacillati</taxon>
        <taxon>Cyanobacteriota</taxon>
        <taxon>Cyanophyceae</taxon>
        <taxon>Oscillatoriophycideae</taxon>
        <taxon>Oscillatoriales</taxon>
        <taxon>Oscillatoriaceae</taxon>
        <taxon>Phormidium</taxon>
    </lineage>
</organism>
<sequence>MPDPSGVQTLKTPPANTRALYYKKLSPLTLKSLRKKLLKSADCQDELGPRKIFENPRKIFKSVVIVKPVAKNKFYGKTLQFWVVFILRFQGLKGVLTRENFLTQIVDKNPPKGYIIRGSIFSWAIREKNFLP</sequence>
<dbReference type="EMBL" id="JAFLQW010000482">
    <property type="protein sequence ID" value="MBO0351007.1"/>
    <property type="molecule type" value="Genomic_DNA"/>
</dbReference>
<name>A0ABS3FV57_9CYAN</name>
<gene>
    <name evidence="1" type="ORF">J0895_18420</name>
</gene>
<reference evidence="1 2" key="1">
    <citation type="submission" date="2021-03" db="EMBL/GenBank/DDBJ databases">
        <title>Metabolic Capacity of the Antarctic Cyanobacterium Phormidium pseudopriestleyi that Sustains Oxygenic Photosynthesis in the Presence of Hydrogen Sulfide.</title>
        <authorList>
            <person name="Lumian J.E."/>
            <person name="Jungblut A.D."/>
            <person name="Dillon M.L."/>
            <person name="Hawes I."/>
            <person name="Doran P.T."/>
            <person name="Mackey T.J."/>
            <person name="Dick G.J."/>
            <person name="Grettenberger C.L."/>
            <person name="Sumner D.Y."/>
        </authorList>
    </citation>
    <scope>NUCLEOTIDE SEQUENCE [LARGE SCALE GENOMIC DNA]</scope>
    <source>
        <strain evidence="1 2">FRX01</strain>
    </source>
</reference>
<keyword evidence="2" id="KW-1185">Reference proteome</keyword>
<proteinExistence type="predicted"/>
<dbReference type="Proteomes" id="UP000664844">
    <property type="component" value="Unassembled WGS sequence"/>
</dbReference>
<accession>A0ABS3FV57</accession>